<evidence type="ECO:0000256" key="10">
    <source>
        <dbReference type="ARBA" id="ARBA00029409"/>
    </source>
</evidence>
<evidence type="ECO:0000256" key="11">
    <source>
        <dbReference type="ARBA" id="ARBA00029766"/>
    </source>
</evidence>
<proteinExistence type="inferred from homology"/>
<keyword evidence="5 14" id="KW-0808">Transferase</keyword>
<keyword evidence="7 14" id="KW-0418">Kinase</keyword>
<evidence type="ECO:0000256" key="6">
    <source>
        <dbReference type="ARBA" id="ARBA00022741"/>
    </source>
</evidence>
<evidence type="ECO:0000313" key="15">
    <source>
        <dbReference type="Proteomes" id="UP000565745"/>
    </source>
</evidence>
<name>A0A7W6Q4X3_9RHOB</name>
<comment type="function">
    <text evidence="10">Catalyzes the transfer of pyrophosphate from adenosine triphosphate (ATP) to 6-hydroxymethyl-7,8-dihydropterin, an enzymatic step in folate biosynthesis pathway.</text>
</comment>
<evidence type="ECO:0000256" key="12">
    <source>
        <dbReference type="ARBA" id="ARBA00033413"/>
    </source>
</evidence>
<keyword evidence="8" id="KW-0067">ATP-binding</keyword>
<keyword evidence="15" id="KW-1185">Reference proteome</keyword>
<evidence type="ECO:0000256" key="2">
    <source>
        <dbReference type="ARBA" id="ARBA00005810"/>
    </source>
</evidence>
<evidence type="ECO:0000256" key="1">
    <source>
        <dbReference type="ARBA" id="ARBA00005051"/>
    </source>
</evidence>
<dbReference type="Proteomes" id="UP000565745">
    <property type="component" value="Unassembled WGS sequence"/>
</dbReference>
<evidence type="ECO:0000256" key="5">
    <source>
        <dbReference type="ARBA" id="ARBA00022679"/>
    </source>
</evidence>
<dbReference type="NCBIfam" id="TIGR01498">
    <property type="entry name" value="folK"/>
    <property type="match status" value="1"/>
</dbReference>
<dbReference type="AlphaFoldDB" id="A0A7W6Q4X3"/>
<dbReference type="GO" id="GO:0016301">
    <property type="term" value="F:kinase activity"/>
    <property type="evidence" value="ECO:0007669"/>
    <property type="project" value="UniProtKB-KW"/>
</dbReference>
<dbReference type="InterPro" id="IPR035907">
    <property type="entry name" value="Hppk_sf"/>
</dbReference>
<evidence type="ECO:0000259" key="13">
    <source>
        <dbReference type="Pfam" id="PF01288"/>
    </source>
</evidence>
<evidence type="ECO:0000256" key="8">
    <source>
        <dbReference type="ARBA" id="ARBA00022840"/>
    </source>
</evidence>
<dbReference type="InterPro" id="IPR000550">
    <property type="entry name" value="Hppk"/>
</dbReference>
<dbReference type="Pfam" id="PF01288">
    <property type="entry name" value="HPPK"/>
    <property type="match status" value="1"/>
</dbReference>
<evidence type="ECO:0000256" key="9">
    <source>
        <dbReference type="ARBA" id="ARBA00022909"/>
    </source>
</evidence>
<dbReference type="GO" id="GO:0046654">
    <property type="term" value="P:tetrahydrofolate biosynthetic process"/>
    <property type="evidence" value="ECO:0007669"/>
    <property type="project" value="UniProtKB-UniPathway"/>
</dbReference>
<dbReference type="PANTHER" id="PTHR43071">
    <property type="entry name" value="2-AMINO-4-HYDROXY-6-HYDROXYMETHYLDIHYDROPTERIDINE PYROPHOSPHOKINASE"/>
    <property type="match status" value="1"/>
</dbReference>
<protein>
    <recommendedName>
        <fullName evidence="4">2-amino-4-hydroxy-6-hydroxymethyldihydropteridine pyrophosphokinase</fullName>
        <ecNumber evidence="3">2.7.6.3</ecNumber>
    </recommendedName>
    <alternativeName>
        <fullName evidence="11">6-hydroxymethyl-7,8-dihydropterin pyrophosphokinase</fullName>
    </alternativeName>
    <alternativeName>
        <fullName evidence="12">7,8-dihydro-6-hydroxymethylpterin-pyrophosphokinase</fullName>
    </alternativeName>
</protein>
<evidence type="ECO:0000256" key="7">
    <source>
        <dbReference type="ARBA" id="ARBA00022777"/>
    </source>
</evidence>
<organism evidence="14 15">
    <name type="scientific">Sulfitobacter noctilucicola</name>
    <dbReference type="NCBI Taxonomy" id="1342301"/>
    <lineage>
        <taxon>Bacteria</taxon>
        <taxon>Pseudomonadati</taxon>
        <taxon>Pseudomonadota</taxon>
        <taxon>Alphaproteobacteria</taxon>
        <taxon>Rhodobacterales</taxon>
        <taxon>Roseobacteraceae</taxon>
        <taxon>Sulfitobacter</taxon>
    </lineage>
</organism>
<feature type="domain" description="7,8-dihydro-6-hydroxymethylpterin-pyrophosphokinase" evidence="13">
    <location>
        <begin position="2"/>
        <end position="150"/>
    </location>
</feature>
<comment type="pathway">
    <text evidence="1">Cofactor biosynthesis; tetrahydrofolate biosynthesis; 2-amino-4-hydroxy-6-hydroxymethyl-7,8-dihydropteridine diphosphate from 7,8-dihydroneopterin triphosphate: step 4/4.</text>
</comment>
<gene>
    <name evidence="14" type="ORF">GGR93_000916</name>
</gene>
<dbReference type="GO" id="GO:0046656">
    <property type="term" value="P:folic acid biosynthetic process"/>
    <property type="evidence" value="ECO:0007669"/>
    <property type="project" value="UniProtKB-KW"/>
</dbReference>
<dbReference type="CDD" id="cd00483">
    <property type="entry name" value="HPPK"/>
    <property type="match status" value="1"/>
</dbReference>
<dbReference type="UniPathway" id="UPA00077">
    <property type="reaction ID" value="UER00155"/>
</dbReference>
<dbReference type="GO" id="GO:0003848">
    <property type="term" value="F:2-amino-4-hydroxy-6-hydroxymethyldihydropteridine diphosphokinase activity"/>
    <property type="evidence" value="ECO:0007669"/>
    <property type="project" value="UniProtKB-EC"/>
</dbReference>
<keyword evidence="6" id="KW-0547">Nucleotide-binding</keyword>
<comment type="similarity">
    <text evidence="2">Belongs to the HPPK family.</text>
</comment>
<accession>A0A7W6Q4X3</accession>
<dbReference type="EMBL" id="JACIFU010000001">
    <property type="protein sequence ID" value="MBB4173155.1"/>
    <property type="molecule type" value="Genomic_DNA"/>
</dbReference>
<dbReference type="EC" id="2.7.6.3" evidence="3"/>
<comment type="caution">
    <text evidence="14">The sequence shown here is derived from an EMBL/GenBank/DDBJ whole genome shotgun (WGS) entry which is preliminary data.</text>
</comment>
<keyword evidence="9" id="KW-0289">Folate biosynthesis</keyword>
<dbReference type="SUPFAM" id="SSF55083">
    <property type="entry name" value="6-hydroxymethyl-7,8-dihydropterin pyrophosphokinase, HPPK"/>
    <property type="match status" value="1"/>
</dbReference>
<sequence>MALGSNLTSGAGTPSQTLRDALRRLENKGAVIRAISPFYSTPAFPVGNGPDFVNAAAVVSAEWSAQQTLDTLHEIEAALGRKRDKRWGQRTLDIDLIAFGETVAPDLQTYDRWHKMRLDQQMDQSPEHLILPHPRMHERAFVLVPLADVAAEWVHPVLGRTVLQMRDALEKEDLAAVRLLE</sequence>
<evidence type="ECO:0000313" key="14">
    <source>
        <dbReference type="EMBL" id="MBB4173155.1"/>
    </source>
</evidence>
<evidence type="ECO:0000256" key="3">
    <source>
        <dbReference type="ARBA" id="ARBA00013253"/>
    </source>
</evidence>
<dbReference type="GO" id="GO:0005524">
    <property type="term" value="F:ATP binding"/>
    <property type="evidence" value="ECO:0007669"/>
    <property type="project" value="UniProtKB-KW"/>
</dbReference>
<reference evidence="14 15" key="1">
    <citation type="submission" date="2020-08" db="EMBL/GenBank/DDBJ databases">
        <title>Genomic Encyclopedia of Type Strains, Phase IV (KMG-IV): sequencing the most valuable type-strain genomes for metagenomic binning, comparative biology and taxonomic classification.</title>
        <authorList>
            <person name="Goeker M."/>
        </authorList>
    </citation>
    <scope>NUCLEOTIDE SEQUENCE [LARGE SCALE GENOMIC DNA]</scope>
    <source>
        <strain evidence="14 15">DSM 101015</strain>
    </source>
</reference>
<dbReference type="PANTHER" id="PTHR43071:SF1">
    <property type="entry name" value="2-AMINO-4-HYDROXY-6-HYDROXYMETHYLDIHYDROPTERIDINE PYROPHOSPHOKINASE"/>
    <property type="match status" value="1"/>
</dbReference>
<dbReference type="Gene3D" id="3.30.70.560">
    <property type="entry name" value="7,8-Dihydro-6-hydroxymethylpterin-pyrophosphokinase HPPK"/>
    <property type="match status" value="1"/>
</dbReference>
<evidence type="ECO:0000256" key="4">
    <source>
        <dbReference type="ARBA" id="ARBA00016218"/>
    </source>
</evidence>